<organism evidence="1 2">
    <name type="scientific">Vespula pensylvanica</name>
    <name type="common">Western yellow jacket</name>
    <name type="synonym">Wasp</name>
    <dbReference type="NCBI Taxonomy" id="30213"/>
    <lineage>
        <taxon>Eukaryota</taxon>
        <taxon>Metazoa</taxon>
        <taxon>Ecdysozoa</taxon>
        <taxon>Arthropoda</taxon>
        <taxon>Hexapoda</taxon>
        <taxon>Insecta</taxon>
        <taxon>Pterygota</taxon>
        <taxon>Neoptera</taxon>
        <taxon>Endopterygota</taxon>
        <taxon>Hymenoptera</taxon>
        <taxon>Apocrita</taxon>
        <taxon>Aculeata</taxon>
        <taxon>Vespoidea</taxon>
        <taxon>Vespidae</taxon>
        <taxon>Vespinae</taxon>
        <taxon>Vespula</taxon>
    </lineage>
</organism>
<accession>A0A834K6I2</accession>
<evidence type="ECO:0000313" key="2">
    <source>
        <dbReference type="Proteomes" id="UP000600918"/>
    </source>
</evidence>
<evidence type="ECO:0000313" key="1">
    <source>
        <dbReference type="EMBL" id="KAF7398206.1"/>
    </source>
</evidence>
<reference evidence="1" key="1">
    <citation type="journal article" date="2020" name="G3 (Bethesda)">
        <title>High-Quality Assemblies for Three Invasive Social Wasps from the &lt;i&gt;Vespula&lt;/i&gt; Genus.</title>
        <authorList>
            <person name="Harrop T.W.R."/>
            <person name="Guhlin J."/>
            <person name="McLaughlin G.M."/>
            <person name="Permina E."/>
            <person name="Stockwell P."/>
            <person name="Gilligan J."/>
            <person name="Le Lec M.F."/>
            <person name="Gruber M.A.M."/>
            <person name="Quinn O."/>
            <person name="Lovegrove M."/>
            <person name="Duncan E.J."/>
            <person name="Remnant E.J."/>
            <person name="Van Eeckhoven J."/>
            <person name="Graham B."/>
            <person name="Knapp R.A."/>
            <person name="Langford K.W."/>
            <person name="Kronenberg Z."/>
            <person name="Press M.O."/>
            <person name="Eacker S.M."/>
            <person name="Wilson-Rankin E.E."/>
            <person name="Purcell J."/>
            <person name="Lester P.J."/>
            <person name="Dearden P.K."/>
        </authorList>
    </citation>
    <scope>NUCLEOTIDE SEQUENCE</scope>
    <source>
        <strain evidence="1">Volc-1</strain>
    </source>
</reference>
<dbReference type="EMBL" id="JACSDY010000019">
    <property type="protein sequence ID" value="KAF7398206.1"/>
    <property type="molecule type" value="Genomic_DNA"/>
</dbReference>
<keyword evidence="2" id="KW-1185">Reference proteome</keyword>
<proteinExistence type="predicted"/>
<dbReference type="AlphaFoldDB" id="A0A834K6I2"/>
<dbReference type="Proteomes" id="UP000600918">
    <property type="component" value="Unassembled WGS sequence"/>
</dbReference>
<protein>
    <submittedName>
        <fullName evidence="1">Uncharacterized protein</fullName>
    </submittedName>
</protein>
<gene>
    <name evidence="1" type="ORF">H0235_016214</name>
</gene>
<name>A0A834K6I2_VESPE</name>
<comment type="caution">
    <text evidence="1">The sequence shown here is derived from an EMBL/GenBank/DDBJ whole genome shotgun (WGS) entry which is preliminary data.</text>
</comment>
<sequence>MKIGSQRLRLVGNRVRGQAWLFREQHRGVTYRFCGRFNRFNGRWKTSARGPHGVEECVGFRFSSSEKWIGLPPPTPLPAPPS</sequence>